<dbReference type="Gene3D" id="1.50.10.10">
    <property type="match status" value="1"/>
</dbReference>
<comment type="caution">
    <text evidence="9">The sequence shown here is derived from an EMBL/GenBank/DDBJ whole genome shotgun (WGS) entry which is preliminary data.</text>
</comment>
<dbReference type="InterPro" id="IPR012341">
    <property type="entry name" value="6hp_glycosidase-like_sf"/>
</dbReference>
<dbReference type="GO" id="GO:0016787">
    <property type="term" value="F:hydrolase activity"/>
    <property type="evidence" value="ECO:0007669"/>
    <property type="project" value="UniProtKB-KW"/>
</dbReference>
<dbReference type="InterPro" id="IPR008902">
    <property type="entry name" value="Rhamnosid_concanavalin"/>
</dbReference>
<dbReference type="InterPro" id="IPR035396">
    <property type="entry name" value="Bac_rhamnosid6H"/>
</dbReference>
<feature type="domain" description="Alpha-L-rhamnosidase concanavalin-like" evidence="5">
    <location>
        <begin position="408"/>
        <end position="495"/>
    </location>
</feature>
<dbReference type="Pfam" id="PF25788">
    <property type="entry name" value="Ig_Rha78A_N"/>
    <property type="match status" value="1"/>
</dbReference>
<feature type="region of interest" description="Disordered" evidence="4">
    <location>
        <begin position="938"/>
        <end position="971"/>
    </location>
</feature>
<evidence type="ECO:0000256" key="2">
    <source>
        <dbReference type="ARBA" id="ARBA00012652"/>
    </source>
</evidence>
<dbReference type="Proteomes" id="UP000504882">
    <property type="component" value="Unassembled WGS sequence"/>
</dbReference>
<dbReference type="EC" id="3.2.1.40" evidence="2"/>
<evidence type="ECO:0000313" key="10">
    <source>
        <dbReference type="Proteomes" id="UP000504882"/>
    </source>
</evidence>
<sequence length="971" mass="105266">MAGGWPVRVPGPSGRARRRIGDVAAVAAARAGGRRRWSRRSGTGRARPRRDVVAALSDATGGRRRRDDAAVGSTAAGSLTRPRVPDVRPSGLMVDLQSEPVGVDVAGARFSWLVPPLGDGMQVRFRVQVAAAPTSFGAPVWDSGTVESRSSTAVPYAGPRLEPSRPYWWRVRVDTSVAGDWAAPSRFVTAAGTWGGTPIWGPVVVEDSGVENSWVLLRTEFDLPEVPVLAAFVEAAGCSPEGGPTAGAGPRGGRQYVYKLWANGHVAGRGSVRASDARARYHTHDLSRVLRPGGNALAALCWAEHGRQFVARLVVVLADGRRIEVPTSTRWRAASGATMLPGTTDVGGGWYRAPREDWDLRHEPVGWTEPGFDDGDWAPALARGAPPGPAPAIVSIEQSVGEVAEAARRPDGRWFVDLGREIVGGIRLDIDGTAGTAGVRVQVRLGEEQEDGRVRFRMRTGNVYEDVWTLREGPQSVEHWGYRAFRYVELAADPALDLTHAVRPVVLHSPYVGGAAFSSSDPDLDRVWELCRYSIEATSLDVYLDTPARERGPYEGDAYVNQLSQYAVERSYALARYSGEYLTRRSTWPSEYHLMPVLMAWEDYVATGDDRQLRTDFDLWQGLNYDDHLGGNGLLRKEPGPTSGWDSDLVDWPATYRDGYEFTEVNTVLNAFQAAAYAALARIAEVIDRADEAAHYSALADRMATAVNSLLLDASAYRDGLGSTHHSQHATAFPVALGLAPADRLAGLGDLLCRGGMRMSVYGAQFLLEALCRASRSDQALALMSASGPNSWLHLIDDLAATIVPEAWDPSLKPNMTYSHAWGSAPVNVIARWILGVRPEAPGAARLVIEPRPGPLGRMSGTVPTIRGPVTVDYDRSRGHLRVTTPPNTTARVILHRGDLVPAEPITVEAPAESMITRSSDRIEITNVRAGVVDVRWEDPAEHPVLGGDRPGDQEQHGRGQHDRASGRQVE</sequence>
<evidence type="ECO:0000256" key="3">
    <source>
        <dbReference type="ARBA" id="ARBA00022801"/>
    </source>
</evidence>
<dbReference type="InterPro" id="IPR013737">
    <property type="entry name" value="Bac_rhamnosid_N"/>
</dbReference>
<dbReference type="Gene3D" id="2.60.420.10">
    <property type="entry name" value="Maltose phosphorylase, domain 3"/>
    <property type="match status" value="1"/>
</dbReference>
<dbReference type="Gene3D" id="2.60.120.260">
    <property type="entry name" value="Galactose-binding domain-like"/>
    <property type="match status" value="2"/>
</dbReference>
<dbReference type="Gene3D" id="2.60.40.10">
    <property type="entry name" value="Immunoglobulins"/>
    <property type="match status" value="1"/>
</dbReference>
<keyword evidence="3 9" id="KW-0378">Hydrolase</keyword>
<feature type="domain" description="Alpha-L-rhamnosidase six-hairpin glycosidase" evidence="7">
    <location>
        <begin position="515"/>
        <end position="828"/>
    </location>
</feature>
<evidence type="ECO:0000259" key="6">
    <source>
        <dbReference type="Pfam" id="PF08531"/>
    </source>
</evidence>
<dbReference type="PANTHER" id="PTHR33307">
    <property type="entry name" value="ALPHA-RHAMNOSIDASE (EUROFUNG)"/>
    <property type="match status" value="1"/>
</dbReference>
<feature type="domain" description="Alpha-L-rhamnosidase C-terminal" evidence="8">
    <location>
        <begin position="836"/>
        <end position="898"/>
    </location>
</feature>
<dbReference type="Pfam" id="PF17390">
    <property type="entry name" value="Bac_rhamnosid_C"/>
    <property type="match status" value="1"/>
</dbReference>
<comment type="catalytic activity">
    <reaction evidence="1">
        <text>Hydrolysis of terminal non-reducing alpha-L-rhamnose residues in alpha-L-rhamnosides.</text>
        <dbReference type="EC" id="3.2.1.40"/>
    </reaction>
</comment>
<dbReference type="InterPro" id="IPR016007">
    <property type="entry name" value="Alpha_rhamnosid"/>
</dbReference>
<dbReference type="EMBL" id="SMNA01000015">
    <property type="protein sequence ID" value="TDE88784.1"/>
    <property type="molecule type" value="Genomic_DNA"/>
</dbReference>
<accession>A0ABY2DY67</accession>
<evidence type="ECO:0000259" key="8">
    <source>
        <dbReference type="Pfam" id="PF17390"/>
    </source>
</evidence>
<dbReference type="PANTHER" id="PTHR33307:SF6">
    <property type="entry name" value="ALPHA-RHAMNOSIDASE (EUROFUNG)-RELATED"/>
    <property type="match status" value="1"/>
</dbReference>
<dbReference type="InterPro" id="IPR013783">
    <property type="entry name" value="Ig-like_fold"/>
</dbReference>
<organism evidence="9 10">
    <name type="scientific">Occultella glacieicola</name>
    <dbReference type="NCBI Taxonomy" id="2518684"/>
    <lineage>
        <taxon>Bacteria</taxon>
        <taxon>Bacillati</taxon>
        <taxon>Actinomycetota</taxon>
        <taxon>Actinomycetes</taxon>
        <taxon>Micrococcales</taxon>
        <taxon>Ruaniaceae</taxon>
        <taxon>Occultella</taxon>
    </lineage>
</organism>
<evidence type="ECO:0000313" key="9">
    <source>
        <dbReference type="EMBL" id="TDE88784.1"/>
    </source>
</evidence>
<gene>
    <name evidence="9" type="ORF">EXU48_22095</name>
</gene>
<dbReference type="InterPro" id="IPR008928">
    <property type="entry name" value="6-hairpin_glycosidase_sf"/>
</dbReference>
<name>A0ABY2DY67_9MICO</name>
<keyword evidence="10" id="KW-1185">Reference proteome</keyword>
<feature type="region of interest" description="Disordered" evidence="4">
    <location>
        <begin position="58"/>
        <end position="84"/>
    </location>
</feature>
<protein>
    <recommendedName>
        <fullName evidence="2">alpha-L-rhamnosidase</fullName>
        <ecNumber evidence="2">3.2.1.40</ecNumber>
    </recommendedName>
</protein>
<dbReference type="Pfam" id="PF05592">
    <property type="entry name" value="Bac_rhamnosid"/>
    <property type="match status" value="1"/>
</dbReference>
<evidence type="ECO:0000259" key="5">
    <source>
        <dbReference type="Pfam" id="PF05592"/>
    </source>
</evidence>
<feature type="domain" description="Bacterial alpha-L-rhamnosidase N-terminal" evidence="6">
    <location>
        <begin position="305"/>
        <end position="383"/>
    </location>
</feature>
<dbReference type="SUPFAM" id="SSF48208">
    <property type="entry name" value="Six-hairpin glycosidases"/>
    <property type="match status" value="1"/>
</dbReference>
<evidence type="ECO:0000256" key="4">
    <source>
        <dbReference type="SAM" id="MobiDB-lite"/>
    </source>
</evidence>
<reference evidence="9 10" key="1">
    <citation type="submission" date="2019-03" db="EMBL/GenBank/DDBJ databases">
        <title>Genomic features of bacteria from cold environments.</title>
        <authorList>
            <person name="Shen L."/>
        </authorList>
    </citation>
    <scope>NUCLEOTIDE SEQUENCE [LARGE SCALE GENOMIC DNA]</scope>
    <source>
        <strain evidence="10">T3246-1</strain>
    </source>
</reference>
<dbReference type="Pfam" id="PF17389">
    <property type="entry name" value="Bac_rhamnosid6H"/>
    <property type="match status" value="1"/>
</dbReference>
<dbReference type="InterPro" id="IPR035398">
    <property type="entry name" value="Bac_rhamnosid_C"/>
</dbReference>
<evidence type="ECO:0000256" key="1">
    <source>
        <dbReference type="ARBA" id="ARBA00001445"/>
    </source>
</evidence>
<proteinExistence type="predicted"/>
<feature type="compositionally biased region" description="Basic and acidic residues" evidence="4">
    <location>
        <begin position="950"/>
        <end position="971"/>
    </location>
</feature>
<dbReference type="Pfam" id="PF08531">
    <property type="entry name" value="Bac_rhamnosid_N"/>
    <property type="match status" value="1"/>
</dbReference>
<evidence type="ECO:0000259" key="7">
    <source>
        <dbReference type="Pfam" id="PF17389"/>
    </source>
</evidence>